<gene>
    <name evidence="11" type="primary">recN</name>
    <name evidence="11" type="ordered locus">TREPR_2933</name>
</gene>
<dbReference type="SUPFAM" id="SSF52540">
    <property type="entry name" value="P-loop containing nucleoside triphosphate hydrolases"/>
    <property type="match status" value="2"/>
</dbReference>
<dbReference type="FunFam" id="3.40.50.300:FF:000319">
    <property type="entry name" value="DNA repair protein RecN"/>
    <property type="match status" value="1"/>
</dbReference>
<evidence type="ECO:0000313" key="11">
    <source>
        <dbReference type="EMBL" id="AEF85556.1"/>
    </source>
</evidence>
<name>F5YP67_TREPZ</name>
<dbReference type="PIRSF" id="PIRSF003128">
    <property type="entry name" value="RecN"/>
    <property type="match status" value="1"/>
</dbReference>
<dbReference type="PANTHER" id="PTHR11059">
    <property type="entry name" value="DNA REPAIR PROTEIN RECN"/>
    <property type="match status" value="1"/>
</dbReference>
<keyword evidence="6" id="KW-0067">ATP-binding</keyword>
<dbReference type="InterPro" id="IPR027417">
    <property type="entry name" value="P-loop_NTPase"/>
</dbReference>
<reference evidence="11 12" key="2">
    <citation type="journal article" date="2011" name="ISME J.">
        <title>RNA-seq reveals cooperative metabolic interactions between two termite-gut spirochete species in co-culture.</title>
        <authorList>
            <person name="Rosenthal A.Z."/>
            <person name="Matson E.G."/>
            <person name="Eldar A."/>
            <person name="Leadbetter J.R."/>
        </authorList>
    </citation>
    <scope>NUCLEOTIDE SEQUENCE [LARGE SCALE GENOMIC DNA]</scope>
    <source>
        <strain evidence="12">ATCC BAA-887 / DSM 12427 / ZAS-2</strain>
    </source>
</reference>
<evidence type="ECO:0000259" key="10">
    <source>
        <dbReference type="Pfam" id="PF02463"/>
    </source>
</evidence>
<dbReference type="InterPro" id="IPR004604">
    <property type="entry name" value="DNA_recomb/repair_RecN"/>
</dbReference>
<keyword evidence="12" id="KW-1185">Reference proteome</keyword>
<keyword evidence="5" id="KW-0227">DNA damage</keyword>
<dbReference type="HOGENOM" id="CLU_018297_3_1_12"/>
<dbReference type="OrthoDB" id="9806954at2"/>
<evidence type="ECO:0000256" key="6">
    <source>
        <dbReference type="ARBA" id="ARBA00022840"/>
    </source>
</evidence>
<evidence type="ECO:0000256" key="5">
    <source>
        <dbReference type="ARBA" id="ARBA00022763"/>
    </source>
</evidence>
<dbReference type="RefSeq" id="WP_015707318.1">
    <property type="nucleotide sequence ID" value="NC_015578.1"/>
</dbReference>
<accession>F5YP67</accession>
<sequence length="606" mass="65516">MLEELNVRNYALIDTLSASFERGLTILTGETGAGKSIIVGALSFLLGAKADTTVIRTGSEEASVSAVVSISEGNRDVLTWLTSRDIEAEDRRIIVRRSIKTNGRSSIYIQDVPVTRNDLEEFMALLFDLHGQHSHESLLRKESHRKFLDRFAGLEEEAAAFNRIFTDLADKRKALDGLLSNERDRDARLELLRYAVEEIDKAAVKSGESRDLEIESRRLASFEKLAGHMNAAGDAFFDGETSGLDLIRRARSSLEAAAAIDSDLGALQQRMADLYYEAEDLAEEFRGYRDGLRDEPGRLEEVEERLALLYRLRKKYGSAEAVPEEDGILAYKAEAEAEIEALSNAGENRGKLSAEIALLEKEIAQRAAALGEKRRAASLKLGERITGILTGLGMPNARFAVGVNPKVRAADPEGEAARGQGRPSSQQSLPGRQASLVIGPWGAEDVEFLISANTGEPVKDLSRIASGGELSRVMLAIKTVLAGTDSSSASFGSSASKRSADSQETLVFDEIDTGIGGEVALAVGEYLSKIGKIKQIFCVTHLASIAVRADNNLKVEKKTSGGRTATSISMLSADALRKEIARMLAGDAAGTAALAHADELLAKYRK</sequence>
<dbReference type="KEGG" id="tpi:TREPR_2933"/>
<keyword evidence="7" id="KW-0234">DNA repair</keyword>
<dbReference type="GO" id="GO:0006310">
    <property type="term" value="P:DNA recombination"/>
    <property type="evidence" value="ECO:0007669"/>
    <property type="project" value="InterPro"/>
</dbReference>
<dbReference type="CDD" id="cd03241">
    <property type="entry name" value="ABC_RecN"/>
    <property type="match status" value="2"/>
</dbReference>
<dbReference type="PANTHER" id="PTHR11059:SF0">
    <property type="entry name" value="DNA REPAIR PROTEIN RECN"/>
    <property type="match status" value="1"/>
</dbReference>
<dbReference type="GO" id="GO:0043590">
    <property type="term" value="C:bacterial nucleoid"/>
    <property type="evidence" value="ECO:0007669"/>
    <property type="project" value="TreeGrafter"/>
</dbReference>
<evidence type="ECO:0000256" key="9">
    <source>
        <dbReference type="SAM" id="MobiDB-lite"/>
    </source>
</evidence>
<evidence type="ECO:0000256" key="4">
    <source>
        <dbReference type="ARBA" id="ARBA00022741"/>
    </source>
</evidence>
<dbReference type="AlphaFoldDB" id="F5YP67"/>
<feature type="domain" description="RecF/RecN/SMC N-terminal" evidence="10">
    <location>
        <begin position="2"/>
        <end position="560"/>
    </location>
</feature>
<keyword evidence="4" id="KW-0547">Nucleotide-binding</keyword>
<dbReference type="GO" id="GO:0006281">
    <property type="term" value="P:DNA repair"/>
    <property type="evidence" value="ECO:0007669"/>
    <property type="project" value="UniProtKB-KW"/>
</dbReference>
<proteinExistence type="inferred from homology"/>
<evidence type="ECO:0000256" key="1">
    <source>
        <dbReference type="ARBA" id="ARBA00003618"/>
    </source>
</evidence>
<dbReference type="InterPro" id="IPR003395">
    <property type="entry name" value="RecF/RecN/SMC_N"/>
</dbReference>
<feature type="region of interest" description="Disordered" evidence="9">
    <location>
        <begin position="410"/>
        <end position="432"/>
    </location>
</feature>
<reference evidence="12" key="1">
    <citation type="submission" date="2009-12" db="EMBL/GenBank/DDBJ databases">
        <title>Complete sequence of Treponema primitia strain ZAS-2.</title>
        <authorList>
            <person name="Tetu S.G."/>
            <person name="Matson E."/>
            <person name="Ren Q."/>
            <person name="Seshadri R."/>
            <person name="Elbourne L."/>
            <person name="Hassan K.A."/>
            <person name="Durkin A."/>
            <person name="Radune D."/>
            <person name="Mohamoud Y."/>
            <person name="Shay R."/>
            <person name="Jin S."/>
            <person name="Zhang X."/>
            <person name="Lucey K."/>
            <person name="Ballor N.R."/>
            <person name="Ottesen E."/>
            <person name="Rosenthal R."/>
            <person name="Allen A."/>
            <person name="Leadbetter J.R."/>
            <person name="Paulsen I.T."/>
        </authorList>
    </citation>
    <scope>NUCLEOTIDE SEQUENCE [LARGE SCALE GENOMIC DNA]</scope>
    <source>
        <strain evidence="12">ATCC BAA-887 / DSM 12427 / ZAS-2</strain>
    </source>
</reference>
<evidence type="ECO:0000256" key="2">
    <source>
        <dbReference type="ARBA" id="ARBA00009441"/>
    </source>
</evidence>
<dbReference type="STRING" id="545694.TREPR_2933"/>
<evidence type="ECO:0000313" key="12">
    <source>
        <dbReference type="Proteomes" id="UP000009223"/>
    </source>
</evidence>
<evidence type="ECO:0000256" key="3">
    <source>
        <dbReference type="ARBA" id="ARBA00021315"/>
    </source>
</evidence>
<protein>
    <recommendedName>
        <fullName evidence="3">DNA repair protein RecN</fullName>
    </recommendedName>
    <alternativeName>
        <fullName evidence="8">Recombination protein N</fullName>
    </alternativeName>
</protein>
<dbReference type="Proteomes" id="UP000009223">
    <property type="component" value="Chromosome"/>
</dbReference>
<dbReference type="eggNOG" id="COG0497">
    <property type="taxonomic scope" value="Bacteria"/>
</dbReference>
<dbReference type="GO" id="GO:0009432">
    <property type="term" value="P:SOS response"/>
    <property type="evidence" value="ECO:0007669"/>
    <property type="project" value="TreeGrafter"/>
</dbReference>
<dbReference type="Pfam" id="PF02463">
    <property type="entry name" value="SMC_N"/>
    <property type="match status" value="1"/>
</dbReference>
<evidence type="ECO:0000256" key="8">
    <source>
        <dbReference type="ARBA" id="ARBA00033408"/>
    </source>
</evidence>
<dbReference type="NCBIfam" id="TIGR00634">
    <property type="entry name" value="recN"/>
    <property type="match status" value="1"/>
</dbReference>
<comment type="similarity">
    <text evidence="2">Belongs to the RecN family.</text>
</comment>
<dbReference type="Gene3D" id="3.40.50.300">
    <property type="entry name" value="P-loop containing nucleotide triphosphate hydrolases"/>
    <property type="match status" value="2"/>
</dbReference>
<comment type="function">
    <text evidence="1">May be involved in recombinational repair of damaged DNA.</text>
</comment>
<evidence type="ECO:0000256" key="7">
    <source>
        <dbReference type="ARBA" id="ARBA00023204"/>
    </source>
</evidence>
<organism evidence="11 12">
    <name type="scientific">Treponema primitia (strain ATCC BAA-887 / DSM 12427 / ZAS-2)</name>
    <dbReference type="NCBI Taxonomy" id="545694"/>
    <lineage>
        <taxon>Bacteria</taxon>
        <taxon>Pseudomonadati</taxon>
        <taxon>Spirochaetota</taxon>
        <taxon>Spirochaetia</taxon>
        <taxon>Spirochaetales</taxon>
        <taxon>Treponemataceae</taxon>
        <taxon>Treponema</taxon>
    </lineage>
</organism>
<dbReference type="GO" id="GO:0005524">
    <property type="term" value="F:ATP binding"/>
    <property type="evidence" value="ECO:0007669"/>
    <property type="project" value="UniProtKB-KW"/>
</dbReference>
<dbReference type="EMBL" id="CP001843">
    <property type="protein sequence ID" value="AEF85556.1"/>
    <property type="molecule type" value="Genomic_DNA"/>
</dbReference>